<gene>
    <name evidence="1" type="ORF">K491DRAFT_63030</name>
</gene>
<protein>
    <submittedName>
        <fullName evidence="1">Uncharacterized protein</fullName>
    </submittedName>
</protein>
<evidence type="ECO:0000313" key="2">
    <source>
        <dbReference type="Proteomes" id="UP000799324"/>
    </source>
</evidence>
<proteinExistence type="predicted"/>
<dbReference type="Proteomes" id="UP000799324">
    <property type="component" value="Unassembled WGS sequence"/>
</dbReference>
<dbReference type="AlphaFoldDB" id="A0A6A6TNQ1"/>
<evidence type="ECO:0000313" key="1">
    <source>
        <dbReference type="EMBL" id="KAF2660573.1"/>
    </source>
</evidence>
<accession>A0A6A6TNQ1</accession>
<name>A0A6A6TNQ1_9PLEO</name>
<dbReference type="EMBL" id="MU004299">
    <property type="protein sequence ID" value="KAF2660573.1"/>
    <property type="molecule type" value="Genomic_DNA"/>
</dbReference>
<organism evidence="1 2">
    <name type="scientific">Lophiostoma macrostomum CBS 122681</name>
    <dbReference type="NCBI Taxonomy" id="1314788"/>
    <lineage>
        <taxon>Eukaryota</taxon>
        <taxon>Fungi</taxon>
        <taxon>Dikarya</taxon>
        <taxon>Ascomycota</taxon>
        <taxon>Pezizomycotina</taxon>
        <taxon>Dothideomycetes</taxon>
        <taxon>Pleosporomycetidae</taxon>
        <taxon>Pleosporales</taxon>
        <taxon>Lophiostomataceae</taxon>
        <taxon>Lophiostoma</taxon>
    </lineage>
</organism>
<sequence>MVKPSQRNTLEIQCNACGCARREESNEFQELHDLAKAHINDHFDEHVSIDLFHPLTECSEVYDHVGIPSIMVHVGWREVYSSKCPFKNCSFEGLHLQMHLQFTHRHRFELLSRGFRRCELPDHRLMHRAEIASSGELYASDKTVINGFGSKQPGKHYRCWGSRKPCESSAEVSQLCNTP</sequence>
<keyword evidence="2" id="KW-1185">Reference proteome</keyword>
<reference evidence="1" key="1">
    <citation type="journal article" date="2020" name="Stud. Mycol.">
        <title>101 Dothideomycetes genomes: a test case for predicting lifestyles and emergence of pathogens.</title>
        <authorList>
            <person name="Haridas S."/>
            <person name="Albert R."/>
            <person name="Binder M."/>
            <person name="Bloem J."/>
            <person name="Labutti K."/>
            <person name="Salamov A."/>
            <person name="Andreopoulos B."/>
            <person name="Baker S."/>
            <person name="Barry K."/>
            <person name="Bills G."/>
            <person name="Bluhm B."/>
            <person name="Cannon C."/>
            <person name="Castanera R."/>
            <person name="Culley D."/>
            <person name="Daum C."/>
            <person name="Ezra D."/>
            <person name="Gonzalez J."/>
            <person name="Henrissat B."/>
            <person name="Kuo A."/>
            <person name="Liang C."/>
            <person name="Lipzen A."/>
            <person name="Lutzoni F."/>
            <person name="Magnuson J."/>
            <person name="Mondo S."/>
            <person name="Nolan M."/>
            <person name="Ohm R."/>
            <person name="Pangilinan J."/>
            <person name="Park H.-J."/>
            <person name="Ramirez L."/>
            <person name="Alfaro M."/>
            <person name="Sun H."/>
            <person name="Tritt A."/>
            <person name="Yoshinaga Y."/>
            <person name="Zwiers L.-H."/>
            <person name="Turgeon B."/>
            <person name="Goodwin S."/>
            <person name="Spatafora J."/>
            <person name="Crous P."/>
            <person name="Grigoriev I."/>
        </authorList>
    </citation>
    <scope>NUCLEOTIDE SEQUENCE</scope>
    <source>
        <strain evidence="1">CBS 122681</strain>
    </source>
</reference>